<sequence>MKLGRLILGTAGIGGIWGTVDAVASVECVLMALEQGVEAIDTAPAYAHAETYVGEALRQWKGRVPSVSSKAGRLQGLTASDGRYDYSRDAMFRSVETSLKKLGLSALDVLFLHDPAHIPQSIFGKTVDVMTELKEKGYAKTTGLGGNPPGWAWPWLREGVFDVLMEYNRLNACNTAAIETSLPASLSAGMRYFAASPLNMGVLGRSFHDFSLLPPDWLPEADVAVARKLHQLAAEEGMELRAMAHRFLLSIPYPFNIVIGPSNPRELSSTLGDFAAGPLPEPLFGKILHYSKDIISR</sequence>
<dbReference type="Pfam" id="PF00248">
    <property type="entry name" value="Aldo_ket_red"/>
    <property type="match status" value="1"/>
</dbReference>
<dbReference type="InterPro" id="IPR020471">
    <property type="entry name" value="AKR"/>
</dbReference>
<name>A0ABS3YH61_9BACT</name>
<dbReference type="InterPro" id="IPR036812">
    <property type="entry name" value="NAD(P)_OxRdtase_dom_sf"/>
</dbReference>
<dbReference type="InterPro" id="IPR023210">
    <property type="entry name" value="NADP_OxRdtase_dom"/>
</dbReference>
<protein>
    <submittedName>
        <fullName evidence="2">Aldo/keto reductase</fullName>
    </submittedName>
</protein>
<evidence type="ECO:0000313" key="3">
    <source>
        <dbReference type="Proteomes" id="UP000679126"/>
    </source>
</evidence>
<gene>
    <name evidence="2" type="ORF">J7I43_15445</name>
</gene>
<comment type="caution">
    <text evidence="2">The sequence shown here is derived from an EMBL/GenBank/DDBJ whole genome shotgun (WGS) entry which is preliminary data.</text>
</comment>
<feature type="domain" description="NADP-dependent oxidoreductase" evidence="1">
    <location>
        <begin position="5"/>
        <end position="281"/>
    </location>
</feature>
<dbReference type="CDD" id="cd19090">
    <property type="entry name" value="AKR_AKR15A-like"/>
    <property type="match status" value="1"/>
</dbReference>
<dbReference type="PANTHER" id="PTHR42686">
    <property type="entry name" value="GH17980P-RELATED"/>
    <property type="match status" value="1"/>
</dbReference>
<organism evidence="2 3">
    <name type="scientific">Chitinophaga chungangae</name>
    <dbReference type="NCBI Taxonomy" id="2821488"/>
    <lineage>
        <taxon>Bacteria</taxon>
        <taxon>Pseudomonadati</taxon>
        <taxon>Bacteroidota</taxon>
        <taxon>Chitinophagia</taxon>
        <taxon>Chitinophagales</taxon>
        <taxon>Chitinophagaceae</taxon>
        <taxon>Chitinophaga</taxon>
    </lineage>
</organism>
<dbReference type="PANTHER" id="PTHR42686:SF1">
    <property type="entry name" value="GH17980P-RELATED"/>
    <property type="match status" value="1"/>
</dbReference>
<proteinExistence type="predicted"/>
<dbReference type="RefSeq" id="WP_209146625.1">
    <property type="nucleotide sequence ID" value="NZ_JAGHKP010000003.1"/>
</dbReference>
<dbReference type="Gene3D" id="3.20.20.100">
    <property type="entry name" value="NADP-dependent oxidoreductase domain"/>
    <property type="match status" value="1"/>
</dbReference>
<evidence type="ECO:0000259" key="1">
    <source>
        <dbReference type="Pfam" id="PF00248"/>
    </source>
</evidence>
<dbReference type="SUPFAM" id="SSF51430">
    <property type="entry name" value="NAD(P)-linked oxidoreductase"/>
    <property type="match status" value="1"/>
</dbReference>
<keyword evidence="3" id="KW-1185">Reference proteome</keyword>
<reference evidence="3" key="1">
    <citation type="submission" date="2021-03" db="EMBL/GenBank/DDBJ databases">
        <title>Assistant Professor.</title>
        <authorList>
            <person name="Huq M.A."/>
        </authorList>
    </citation>
    <scope>NUCLEOTIDE SEQUENCE [LARGE SCALE GENOMIC DNA]</scope>
    <source>
        <strain evidence="3">MAH-28</strain>
    </source>
</reference>
<dbReference type="EMBL" id="JAGHKP010000003">
    <property type="protein sequence ID" value="MBO9153623.1"/>
    <property type="molecule type" value="Genomic_DNA"/>
</dbReference>
<evidence type="ECO:0000313" key="2">
    <source>
        <dbReference type="EMBL" id="MBO9153623.1"/>
    </source>
</evidence>
<dbReference type="Proteomes" id="UP000679126">
    <property type="component" value="Unassembled WGS sequence"/>
</dbReference>
<accession>A0ABS3YH61</accession>